<dbReference type="Proteomes" id="UP000749471">
    <property type="component" value="Unassembled WGS sequence"/>
</dbReference>
<dbReference type="EMBL" id="JAHLPM010000001">
    <property type="protein sequence ID" value="MBU5436680.1"/>
    <property type="molecule type" value="Genomic_DNA"/>
</dbReference>
<dbReference type="NCBIfam" id="TIGR03824">
    <property type="entry name" value="FlgM_jcvi"/>
    <property type="match status" value="1"/>
</dbReference>
<dbReference type="RefSeq" id="WP_216516071.1">
    <property type="nucleotide sequence ID" value="NZ_JAHLPM010000001.1"/>
</dbReference>
<comment type="caution">
    <text evidence="2">The sequence shown here is derived from an EMBL/GenBank/DDBJ whole genome shotgun (WGS) entry which is preliminary data.</text>
</comment>
<keyword evidence="2" id="KW-0966">Cell projection</keyword>
<evidence type="ECO:0000313" key="3">
    <source>
        <dbReference type="Proteomes" id="UP000749471"/>
    </source>
</evidence>
<reference evidence="2 3" key="1">
    <citation type="submission" date="2021-06" db="EMBL/GenBank/DDBJ databases">
        <authorList>
            <person name="Sun Q."/>
            <person name="Li D."/>
        </authorList>
    </citation>
    <scope>NUCLEOTIDE SEQUENCE [LARGE SCALE GENOMIC DNA]</scope>
    <source>
        <strain evidence="2 3">MSJ-40</strain>
    </source>
</reference>
<protein>
    <submittedName>
        <fullName evidence="2">Flagellar biosynthesis anti-sigma factor FlgM</fullName>
    </submittedName>
</protein>
<dbReference type="InterPro" id="IPR007412">
    <property type="entry name" value="FlgM"/>
</dbReference>
<proteinExistence type="predicted"/>
<gene>
    <name evidence="2" type="primary">flgM</name>
    <name evidence="2" type="ORF">KQI42_01595</name>
</gene>
<evidence type="ECO:0000313" key="2">
    <source>
        <dbReference type="EMBL" id="MBU5436680.1"/>
    </source>
</evidence>
<name>A0ABS6E198_9FIRM</name>
<feature type="domain" description="Anti-sigma-28 factor FlgM C-terminal" evidence="1">
    <location>
        <begin position="32"/>
        <end position="85"/>
    </location>
</feature>
<dbReference type="Pfam" id="PF04316">
    <property type="entry name" value="FlgM"/>
    <property type="match status" value="1"/>
</dbReference>
<dbReference type="InterPro" id="IPR031316">
    <property type="entry name" value="FlgM_C"/>
</dbReference>
<evidence type="ECO:0000259" key="1">
    <source>
        <dbReference type="Pfam" id="PF04316"/>
    </source>
</evidence>
<keyword evidence="2" id="KW-0282">Flagellum</keyword>
<organism evidence="2 3">
    <name type="scientific">Tissierella simiarum</name>
    <dbReference type="NCBI Taxonomy" id="2841534"/>
    <lineage>
        <taxon>Bacteria</taxon>
        <taxon>Bacillati</taxon>
        <taxon>Bacillota</taxon>
        <taxon>Tissierellia</taxon>
        <taxon>Tissierellales</taxon>
        <taxon>Tissierellaceae</taxon>
        <taxon>Tissierella</taxon>
    </lineage>
</organism>
<keyword evidence="2" id="KW-0969">Cilium</keyword>
<keyword evidence="3" id="KW-1185">Reference proteome</keyword>
<accession>A0ABS6E198</accession>
<sequence>MRINKMDNVFQVYNKNLGVKNIKTNKSGKSSDELKISENAMDFQFAINKVKEVEDIRVEKVEKIKEQIKSGTYEIDGKKIAEKIYNSINFDQKI</sequence>